<sequence>MGAGAGAAGAGTGQEAEGGAADDWEPLSEDVRRTLEVLFDGDSDAQRGFRAQIPHAEMRRDCCSCPCVLLSVDADRVAAVPMEKGTDSVAGASLFNAQGGYDGEATVLASGGFLVDLQFCDWEDRGPDPLRLWEWLGPRHDTGRADTPQDAG</sequence>
<name>A0ABS8E812_9ACTN</name>
<feature type="region of interest" description="Disordered" evidence="1">
    <location>
        <begin position="1"/>
        <end position="27"/>
    </location>
</feature>
<dbReference type="EMBL" id="JAINUL010000001">
    <property type="protein sequence ID" value="MCC0096834.1"/>
    <property type="molecule type" value="Genomic_DNA"/>
</dbReference>
<organism evidence="2 3">
    <name type="scientific">Streptomyces flavotricini</name>
    <dbReference type="NCBI Taxonomy" id="66888"/>
    <lineage>
        <taxon>Bacteria</taxon>
        <taxon>Bacillati</taxon>
        <taxon>Actinomycetota</taxon>
        <taxon>Actinomycetes</taxon>
        <taxon>Kitasatosporales</taxon>
        <taxon>Streptomycetaceae</taxon>
        <taxon>Streptomyces</taxon>
    </lineage>
</organism>
<dbReference type="RefSeq" id="WP_229337456.1">
    <property type="nucleotide sequence ID" value="NZ_JAINUL010000001.1"/>
</dbReference>
<evidence type="ECO:0000313" key="3">
    <source>
        <dbReference type="Proteomes" id="UP001520654"/>
    </source>
</evidence>
<accession>A0ABS8E812</accession>
<feature type="compositionally biased region" description="Gly residues" evidence="1">
    <location>
        <begin position="1"/>
        <end position="12"/>
    </location>
</feature>
<dbReference type="Proteomes" id="UP001520654">
    <property type="component" value="Unassembled WGS sequence"/>
</dbReference>
<protein>
    <submittedName>
        <fullName evidence="2">Uncharacterized protein</fullName>
    </submittedName>
</protein>
<comment type="caution">
    <text evidence="2">The sequence shown here is derived from an EMBL/GenBank/DDBJ whole genome shotgun (WGS) entry which is preliminary data.</text>
</comment>
<gene>
    <name evidence="2" type="ORF">K7B10_18970</name>
</gene>
<keyword evidence="3" id="KW-1185">Reference proteome</keyword>
<proteinExistence type="predicted"/>
<reference evidence="2 3" key="1">
    <citation type="submission" date="2021-08" db="EMBL/GenBank/DDBJ databases">
        <title>Genomic Architecture of Streptomyces flavotricini NGL1 and Streptomyces erythrochromogenes HMS4 With Differential Plant Beneficial attributes and laccase production capabilities.</title>
        <authorList>
            <person name="Salwan R."/>
            <person name="Kaur R."/>
            <person name="Sharma V."/>
        </authorList>
    </citation>
    <scope>NUCLEOTIDE SEQUENCE [LARGE SCALE GENOMIC DNA]</scope>
    <source>
        <strain evidence="2 3">NGL1</strain>
    </source>
</reference>
<evidence type="ECO:0000313" key="2">
    <source>
        <dbReference type="EMBL" id="MCC0096834.1"/>
    </source>
</evidence>
<evidence type="ECO:0000256" key="1">
    <source>
        <dbReference type="SAM" id="MobiDB-lite"/>
    </source>
</evidence>